<evidence type="ECO:0000313" key="3">
    <source>
        <dbReference type="Proteomes" id="UP001500738"/>
    </source>
</evidence>
<name>A0ABN1MBV7_9SPHN</name>
<dbReference type="RefSeq" id="WP_215350704.1">
    <property type="nucleotide sequence ID" value="NZ_BAAAFE010000010.1"/>
</dbReference>
<evidence type="ECO:0000313" key="2">
    <source>
        <dbReference type="EMBL" id="GAA0866840.1"/>
    </source>
</evidence>
<sequence length="1652" mass="178827">MSNPPPGFQLDAPPSGFKLDSPRTRPGGKVKLDPYMGGSDIRDVGTTYTTTGKVVDGDTIQLNPTLTGRLFGLDAFERGQMGYRQGQPPINLGKMATDQLMSYVRPSQPAFGTGHFSYGRPVVTLGQGLTDPARTSLLSGTALAAPSFMDKDPARRGIYMEDERLARINRQGAHATEYMSPDIYRSAKRWGTKLRPDEEAVWTSDVPEFKPDLKRLTDEQEQDYYRFLASNVGRPDFGQADLDSYWTGKGYPGSAPADEKFLESVRKGNRYGTIDYSAWDQQALRDFNLANGFAGLRPEVQQAYNAILSDPASTPDSVRQFADVNGLSFDPRDIDAFYAARARGENPNVPIPIINPGDGAKGAGGRGFADTLGFLDELGGVVDATAPVWMQDAAQQLTNGPESFKHRETIWNSDRSFGDIYRNNLRQNRAIIDYDETRHPYARAGGQVVGGIFLPFANGVRGVGNLAKAGAVEGGLYGYASGDGTPLQRLANVPLNATVGGTLGLAFGKGEELLRPLIKQGVSKVTGGRMVPDMAPARVVSDVPAPRTIDRLNIPQSDGPLPLPALGERVPSAPTMGGGPRERSWIDVADYPPEGFVLDAPLAGRMDMGADNSLPSLSSPRIRDMIDVNTNRPTRLLDGPTDAMVRAATARVEPGDILPRPANEVQSLDEFSRISEGLYPNVRAPNERDLLTPRQFPSRANPDNLITRKGPLDLAAFVRSEGGVADFRGELKAAGLSNAPRKGDDFTGGENRLGPLLNDDSGSTLDDMAQRAWEAGYFLDHATRPTIDEFVTALGDTYRGVNRTFRPDDFAEIDAFNAARDQRYAVERSRQEGAPLADDMGQPASYDDIVANTPPATAYDDWTNAVVSKVGNVRVDKLDTPQDIGQALKVADNVAGGFDAARRGKISHAETQALAQDLGMTADDLLARRKGQAFSAEEAYAARVILGKSSSELVNMAKRLRSLGDDPGSEAMAQFQQALVRHTAIQEAVSGMTAEAGRALQQFRMTANSRDLPGRVLDGLVNTGGSPKRIKQAADAIIELERDPANLNRFVEKASKPKFSDRVQEVWYNYLLSGPQTHMVNILSNTMTSVGQLPEHAVAAGVGAVRRGLKRDASDRVLFSEVGARTVGMLQGMKEGLREYGRGFRARGPGGEMAPILSREGLGGVWKGLTDRQPADLVSKVEAQAQKAVPGIKGDILRIPTSFLTAEDEFFKAVASRMELSGLAVRQAGKEGLKGRAAKERAAELLANPTDEMLDQSFDYARYLTFQRPLGDGLAGKLSRMTQDHPTLKAVLPFIRTPTNLIKFTAERSPLAPFVKEWRQDIAAGGARRDLAIAKVMIGSGVGAVIAELAAQGVVTGSVPSDENKLRLLMASGWQPYSIKIGDTYYSYKRLDPFAMTFGTAADIATMGENMGEDRDEKAALYAATVVSNLASRTWLSGITDALDAIKDPERYSGNFIKRLIGAATVPTGSAQLTRVVDPTMRETPDIGSYMSSRMPGQSDELLPKRDVWGQPIVSEGGVGPDILSPIWTSTDKKDPITNEALRVGATISKPNKGDMTPEQYDRLQPVAGELARKWIGELMATPEYRAMTKEDQAEEIRSAVTAARKEAKAHVLGGEPLDDVRPERKRRNPNSSGLPDGFVLDPPPAGFVLDR</sequence>
<protein>
    <recommendedName>
        <fullName evidence="4">Large polyvalent protein associated domain-containing protein</fullName>
    </recommendedName>
</protein>
<feature type="region of interest" description="Disordered" evidence="1">
    <location>
        <begin position="742"/>
        <end position="761"/>
    </location>
</feature>
<feature type="region of interest" description="Disordered" evidence="1">
    <location>
        <begin position="1"/>
        <end position="36"/>
    </location>
</feature>
<evidence type="ECO:0000256" key="1">
    <source>
        <dbReference type="SAM" id="MobiDB-lite"/>
    </source>
</evidence>
<evidence type="ECO:0008006" key="4">
    <source>
        <dbReference type="Google" id="ProtNLM"/>
    </source>
</evidence>
<dbReference type="EMBL" id="BAAAFE010000010">
    <property type="protein sequence ID" value="GAA0866840.1"/>
    <property type="molecule type" value="Genomic_DNA"/>
</dbReference>
<dbReference type="Proteomes" id="UP001500738">
    <property type="component" value="Unassembled WGS sequence"/>
</dbReference>
<keyword evidence="3" id="KW-1185">Reference proteome</keyword>
<accession>A0ABN1MBV7</accession>
<organism evidence="2 3">
    <name type="scientific">Sphingopyxis soli</name>
    <dbReference type="NCBI Taxonomy" id="592051"/>
    <lineage>
        <taxon>Bacteria</taxon>
        <taxon>Pseudomonadati</taxon>
        <taxon>Pseudomonadota</taxon>
        <taxon>Alphaproteobacteria</taxon>
        <taxon>Sphingomonadales</taxon>
        <taxon>Sphingomonadaceae</taxon>
        <taxon>Sphingopyxis</taxon>
    </lineage>
</organism>
<reference evidence="2 3" key="1">
    <citation type="journal article" date="2019" name="Int. J. Syst. Evol. Microbiol.">
        <title>The Global Catalogue of Microorganisms (GCM) 10K type strain sequencing project: providing services to taxonomists for standard genome sequencing and annotation.</title>
        <authorList>
            <consortium name="The Broad Institute Genomics Platform"/>
            <consortium name="The Broad Institute Genome Sequencing Center for Infectious Disease"/>
            <person name="Wu L."/>
            <person name="Ma J."/>
        </authorList>
    </citation>
    <scope>NUCLEOTIDE SEQUENCE [LARGE SCALE GENOMIC DNA]</scope>
    <source>
        <strain evidence="2 3">JCM 15910</strain>
    </source>
</reference>
<feature type="region of interest" description="Disordered" evidence="1">
    <location>
        <begin position="1605"/>
        <end position="1652"/>
    </location>
</feature>
<dbReference type="SUPFAM" id="SSF50199">
    <property type="entry name" value="Staphylococcal nuclease"/>
    <property type="match status" value="1"/>
</dbReference>
<comment type="caution">
    <text evidence="2">The sequence shown here is derived from an EMBL/GenBank/DDBJ whole genome shotgun (WGS) entry which is preliminary data.</text>
</comment>
<proteinExistence type="predicted"/>
<dbReference type="InterPro" id="IPR035437">
    <property type="entry name" value="SNase_OB-fold_sf"/>
</dbReference>
<gene>
    <name evidence="2" type="ORF">GCM10009115_32140</name>
</gene>